<reference evidence="11 12" key="1">
    <citation type="submission" date="2016-10" db="EMBL/GenBank/DDBJ databases">
        <authorList>
            <person name="de Groot N.N."/>
        </authorList>
    </citation>
    <scope>NUCLEOTIDE SEQUENCE [LARGE SCALE GENOMIC DNA]</scope>
    <source>
        <strain evidence="11">MBHS1</strain>
    </source>
</reference>
<dbReference type="CDD" id="cd14014">
    <property type="entry name" value="STKc_PknB_like"/>
    <property type="match status" value="1"/>
</dbReference>
<evidence type="ECO:0000256" key="1">
    <source>
        <dbReference type="ARBA" id="ARBA00012513"/>
    </source>
</evidence>
<keyword evidence="3 11" id="KW-0808">Transferase</keyword>
<dbReference type="PROSITE" id="PS00109">
    <property type="entry name" value="PROTEIN_KINASE_TYR"/>
    <property type="match status" value="1"/>
</dbReference>
<dbReference type="PANTHER" id="PTHR24363">
    <property type="entry name" value="SERINE/THREONINE PROTEIN KINASE"/>
    <property type="match status" value="1"/>
</dbReference>
<accession>A0A1H6FFZ3</accession>
<keyword evidence="2" id="KW-0723">Serine/threonine-protein kinase</keyword>
<keyword evidence="9" id="KW-0812">Transmembrane</keyword>
<gene>
    <name evidence="11" type="primary">spkB_2</name>
    <name evidence="11" type="ORF">MBHS_04150</name>
</gene>
<dbReference type="Gene3D" id="3.30.200.20">
    <property type="entry name" value="Phosphorylase Kinase, domain 1"/>
    <property type="match status" value="1"/>
</dbReference>
<dbReference type="Proteomes" id="UP000236724">
    <property type="component" value="Unassembled WGS sequence"/>
</dbReference>
<dbReference type="Pfam" id="PF00069">
    <property type="entry name" value="Pkinase"/>
    <property type="match status" value="1"/>
</dbReference>
<evidence type="ECO:0000256" key="2">
    <source>
        <dbReference type="ARBA" id="ARBA00022527"/>
    </source>
</evidence>
<evidence type="ECO:0000313" key="12">
    <source>
        <dbReference type="Proteomes" id="UP000236724"/>
    </source>
</evidence>
<sequence>MNEIQTPQASILGERFQLQQKIRDSREHSTWQAFDQVKKQPCIIKLLAYNTANAPRCRELLAREAHLLGLLHHPRVPRLIDYQGFEDAAAKQAYLVQSQIPGKSLLQWVHSGRKFQVDEVLDIALQICDILEYLHGFMPPVVHQDLTPDNLLLSKQGHISLIDFGAAQEMSKQQNTGNTTGTAGSYGYLAPEQSSGAVRPSSDLYALGKILVFLLTGETPIATPYERCVLPQGVKLSAKFCQVLQRLQHPDWRQRYASVQTVSWEFAALKNPTPEFHWQIFLVVLMVALGLGLAWIWLR</sequence>
<dbReference type="GO" id="GO:0106310">
    <property type="term" value="F:protein serine kinase activity"/>
    <property type="evidence" value="ECO:0007669"/>
    <property type="project" value="RHEA"/>
</dbReference>
<name>A0A1H6FFZ3_9GAMM</name>
<keyword evidence="6" id="KW-0067">ATP-binding</keyword>
<dbReference type="EMBL" id="FMSV02000546">
    <property type="protein sequence ID" value="SEH08259.1"/>
    <property type="molecule type" value="Genomic_DNA"/>
</dbReference>
<dbReference type="EC" id="2.7.11.1" evidence="1"/>
<comment type="catalytic activity">
    <reaction evidence="8">
        <text>L-seryl-[protein] + ATP = O-phospho-L-seryl-[protein] + ADP + H(+)</text>
        <dbReference type="Rhea" id="RHEA:17989"/>
        <dbReference type="Rhea" id="RHEA-COMP:9863"/>
        <dbReference type="Rhea" id="RHEA-COMP:11604"/>
        <dbReference type="ChEBI" id="CHEBI:15378"/>
        <dbReference type="ChEBI" id="CHEBI:29999"/>
        <dbReference type="ChEBI" id="CHEBI:30616"/>
        <dbReference type="ChEBI" id="CHEBI:83421"/>
        <dbReference type="ChEBI" id="CHEBI:456216"/>
        <dbReference type="EC" id="2.7.11.1"/>
    </reaction>
</comment>
<keyword evidence="12" id="KW-1185">Reference proteome</keyword>
<organism evidence="11 12">
    <name type="scientific">Candidatus Venteria ishoeyi</name>
    <dbReference type="NCBI Taxonomy" id="1899563"/>
    <lineage>
        <taxon>Bacteria</taxon>
        <taxon>Pseudomonadati</taxon>
        <taxon>Pseudomonadota</taxon>
        <taxon>Gammaproteobacteria</taxon>
        <taxon>Thiotrichales</taxon>
        <taxon>Thiotrichaceae</taxon>
        <taxon>Venteria</taxon>
    </lineage>
</organism>
<keyword evidence="4" id="KW-0547">Nucleotide-binding</keyword>
<feature type="transmembrane region" description="Helical" evidence="9">
    <location>
        <begin position="276"/>
        <end position="298"/>
    </location>
</feature>
<evidence type="ECO:0000313" key="11">
    <source>
        <dbReference type="EMBL" id="SEH08259.1"/>
    </source>
</evidence>
<proteinExistence type="predicted"/>
<keyword evidence="5 11" id="KW-0418">Kinase</keyword>
<dbReference type="Gene3D" id="1.10.510.10">
    <property type="entry name" value="Transferase(Phosphotransferase) domain 1"/>
    <property type="match status" value="1"/>
</dbReference>
<evidence type="ECO:0000256" key="8">
    <source>
        <dbReference type="ARBA" id="ARBA00048679"/>
    </source>
</evidence>
<dbReference type="InterPro" id="IPR008266">
    <property type="entry name" value="Tyr_kinase_AS"/>
</dbReference>
<dbReference type="PROSITE" id="PS50011">
    <property type="entry name" value="PROTEIN_KINASE_DOM"/>
    <property type="match status" value="1"/>
</dbReference>
<evidence type="ECO:0000256" key="3">
    <source>
        <dbReference type="ARBA" id="ARBA00022679"/>
    </source>
</evidence>
<evidence type="ECO:0000256" key="9">
    <source>
        <dbReference type="SAM" id="Phobius"/>
    </source>
</evidence>
<dbReference type="PANTHER" id="PTHR24363:SF0">
    <property type="entry name" value="SERINE_THREONINE KINASE LIKE DOMAIN CONTAINING 1"/>
    <property type="match status" value="1"/>
</dbReference>
<dbReference type="GO" id="GO:0004674">
    <property type="term" value="F:protein serine/threonine kinase activity"/>
    <property type="evidence" value="ECO:0007669"/>
    <property type="project" value="UniProtKB-KW"/>
</dbReference>
<keyword evidence="9" id="KW-0472">Membrane</keyword>
<protein>
    <recommendedName>
        <fullName evidence="1">non-specific serine/threonine protein kinase</fullName>
        <ecNumber evidence="1">2.7.11.1</ecNumber>
    </recommendedName>
</protein>
<comment type="catalytic activity">
    <reaction evidence="7">
        <text>L-threonyl-[protein] + ATP = O-phospho-L-threonyl-[protein] + ADP + H(+)</text>
        <dbReference type="Rhea" id="RHEA:46608"/>
        <dbReference type="Rhea" id="RHEA-COMP:11060"/>
        <dbReference type="Rhea" id="RHEA-COMP:11605"/>
        <dbReference type="ChEBI" id="CHEBI:15378"/>
        <dbReference type="ChEBI" id="CHEBI:30013"/>
        <dbReference type="ChEBI" id="CHEBI:30616"/>
        <dbReference type="ChEBI" id="CHEBI:61977"/>
        <dbReference type="ChEBI" id="CHEBI:456216"/>
        <dbReference type="EC" id="2.7.11.1"/>
    </reaction>
</comment>
<keyword evidence="9" id="KW-1133">Transmembrane helix</keyword>
<evidence type="ECO:0000256" key="6">
    <source>
        <dbReference type="ARBA" id="ARBA00022840"/>
    </source>
</evidence>
<dbReference type="RefSeq" id="WP_103921821.1">
    <property type="nucleotide sequence ID" value="NZ_FMSV02000546.1"/>
</dbReference>
<feature type="domain" description="Protein kinase" evidence="10">
    <location>
        <begin position="16"/>
        <end position="267"/>
    </location>
</feature>
<dbReference type="AlphaFoldDB" id="A0A1H6FFZ3"/>
<dbReference type="GO" id="GO:0005524">
    <property type="term" value="F:ATP binding"/>
    <property type="evidence" value="ECO:0007669"/>
    <property type="project" value="UniProtKB-KW"/>
</dbReference>
<evidence type="ECO:0000259" key="10">
    <source>
        <dbReference type="PROSITE" id="PS50011"/>
    </source>
</evidence>
<dbReference type="InterPro" id="IPR011009">
    <property type="entry name" value="Kinase-like_dom_sf"/>
</dbReference>
<dbReference type="InterPro" id="IPR000719">
    <property type="entry name" value="Prot_kinase_dom"/>
</dbReference>
<evidence type="ECO:0000256" key="7">
    <source>
        <dbReference type="ARBA" id="ARBA00047899"/>
    </source>
</evidence>
<dbReference type="OrthoDB" id="9801841at2"/>
<dbReference type="SUPFAM" id="SSF56112">
    <property type="entry name" value="Protein kinase-like (PK-like)"/>
    <property type="match status" value="1"/>
</dbReference>
<evidence type="ECO:0000256" key="4">
    <source>
        <dbReference type="ARBA" id="ARBA00022741"/>
    </source>
</evidence>
<evidence type="ECO:0000256" key="5">
    <source>
        <dbReference type="ARBA" id="ARBA00022777"/>
    </source>
</evidence>